<sequence>MAVGIFVVSTDLPTGTGETGAAFYPRVIAVLIAVFACLQLGRSFYDEGHQVRDVSRQQTRRVVAVVALVTIYVLSLPWFGFVTGTVLFLIVGMLYSGARSPIRIGVAALGLTLVLYYVFAVLLRIPLPESPFIPVEAALPGLIHAGLVSGVVG</sequence>
<evidence type="ECO:0000256" key="1">
    <source>
        <dbReference type="SAM" id="Phobius"/>
    </source>
</evidence>
<dbReference type="eggNOG" id="arCOG10722">
    <property type="taxonomic scope" value="Archaea"/>
</dbReference>
<name>L9WYI0_9EURY</name>
<dbReference type="Pfam" id="PF07331">
    <property type="entry name" value="TctB"/>
    <property type="match status" value="1"/>
</dbReference>
<keyword evidence="1" id="KW-0812">Transmembrane</keyword>
<dbReference type="STRING" id="1227497.C491_18024"/>
<proteinExistence type="predicted"/>
<accession>L9WYI0</accession>
<evidence type="ECO:0000259" key="2">
    <source>
        <dbReference type="Pfam" id="PF07331"/>
    </source>
</evidence>
<keyword evidence="1" id="KW-1133">Transmembrane helix</keyword>
<feature type="domain" description="DUF1468" evidence="2">
    <location>
        <begin position="6"/>
        <end position="128"/>
    </location>
</feature>
<gene>
    <name evidence="3" type="ORF">C491_18024</name>
</gene>
<evidence type="ECO:0000313" key="4">
    <source>
        <dbReference type="Proteomes" id="UP000011688"/>
    </source>
</evidence>
<evidence type="ECO:0000313" key="3">
    <source>
        <dbReference type="EMBL" id="ELY54525.1"/>
    </source>
</evidence>
<feature type="transmembrane region" description="Helical" evidence="1">
    <location>
        <begin position="23"/>
        <end position="41"/>
    </location>
</feature>
<keyword evidence="1" id="KW-0472">Membrane</keyword>
<dbReference type="EMBL" id="AOIB01000036">
    <property type="protein sequence ID" value="ELY54525.1"/>
    <property type="molecule type" value="Genomic_DNA"/>
</dbReference>
<feature type="transmembrane region" description="Helical" evidence="1">
    <location>
        <begin position="101"/>
        <end position="123"/>
    </location>
</feature>
<dbReference type="AlphaFoldDB" id="L9WYI0"/>
<dbReference type="InterPro" id="IPR009936">
    <property type="entry name" value="DUF1468"/>
</dbReference>
<organism evidence="3 4">
    <name type="scientific">Natronococcus amylolyticus DSM 10524</name>
    <dbReference type="NCBI Taxonomy" id="1227497"/>
    <lineage>
        <taxon>Archaea</taxon>
        <taxon>Methanobacteriati</taxon>
        <taxon>Methanobacteriota</taxon>
        <taxon>Stenosarchaea group</taxon>
        <taxon>Halobacteria</taxon>
        <taxon>Halobacteriales</taxon>
        <taxon>Natrialbaceae</taxon>
        <taxon>Natronococcus</taxon>
    </lineage>
</organism>
<dbReference type="Proteomes" id="UP000011688">
    <property type="component" value="Unassembled WGS sequence"/>
</dbReference>
<feature type="transmembrane region" description="Helical" evidence="1">
    <location>
        <begin position="62"/>
        <end position="95"/>
    </location>
</feature>
<reference evidence="3 4" key="1">
    <citation type="journal article" date="2014" name="PLoS Genet.">
        <title>Phylogenetically driven sequencing of extremely halophilic archaea reveals strategies for static and dynamic osmo-response.</title>
        <authorList>
            <person name="Becker E.A."/>
            <person name="Seitzer P.M."/>
            <person name="Tritt A."/>
            <person name="Larsen D."/>
            <person name="Krusor M."/>
            <person name="Yao A.I."/>
            <person name="Wu D."/>
            <person name="Madern D."/>
            <person name="Eisen J.A."/>
            <person name="Darling A.E."/>
            <person name="Facciotti M.T."/>
        </authorList>
    </citation>
    <scope>NUCLEOTIDE SEQUENCE [LARGE SCALE GENOMIC DNA]</scope>
    <source>
        <strain evidence="3 4">DSM 10524</strain>
    </source>
</reference>
<protein>
    <recommendedName>
        <fullName evidence="2">DUF1468 domain-containing protein</fullName>
    </recommendedName>
</protein>
<keyword evidence="4" id="KW-1185">Reference proteome</keyword>
<comment type="caution">
    <text evidence="3">The sequence shown here is derived from an EMBL/GenBank/DDBJ whole genome shotgun (WGS) entry which is preliminary data.</text>
</comment>